<dbReference type="EC" id="2.7.7.41" evidence="6 18"/>
<keyword evidence="11 18" id="KW-0812">Transmembrane</keyword>
<dbReference type="PROSITE" id="PS01315">
    <property type="entry name" value="CDS"/>
    <property type="match status" value="1"/>
</dbReference>
<sequence length="268" mass="27280">MAQAPASELQLRILSGVAMIAVALGALWLGGPAFWALASLLAVLMMLEWSAMAKATRWQAALGAAIVAALMVTALSFIDPAMLARYSGRLIAQTIDLTGLAAILLAVISFRARLGAGVLYTALPAIALVFLREQAGQGLVLALWTLVIVWATDIGAFFAGRAIGGPKLAPALSPNKTWAGLIGGMIAAAIVGALVARAGGLPAFCLFAAAPLAVAAQAGDLFESWLKRRSGVKDSGKLLPGHGGVLDRLDGVVPVAVLVAAAVAGGWL</sequence>
<evidence type="ECO:0000256" key="2">
    <source>
        <dbReference type="ARBA" id="ARBA00004651"/>
    </source>
</evidence>
<evidence type="ECO:0000313" key="21">
    <source>
        <dbReference type="Proteomes" id="UP000189818"/>
    </source>
</evidence>
<evidence type="ECO:0000256" key="8">
    <source>
        <dbReference type="ARBA" id="ARBA00022475"/>
    </source>
</evidence>
<dbReference type="EMBL" id="FUYM01000001">
    <property type="protein sequence ID" value="SKB31480.1"/>
    <property type="molecule type" value="Genomic_DNA"/>
</dbReference>
<evidence type="ECO:0000256" key="11">
    <source>
        <dbReference type="ARBA" id="ARBA00022692"/>
    </source>
</evidence>
<keyword evidence="17" id="KW-1208">Phospholipid metabolism</keyword>
<dbReference type="AlphaFoldDB" id="A0A1T5A981"/>
<accession>A0A1T5A981</accession>
<evidence type="ECO:0000313" key="20">
    <source>
        <dbReference type="EMBL" id="SKB31480.1"/>
    </source>
</evidence>
<feature type="transmembrane region" description="Helical" evidence="19">
    <location>
        <begin position="58"/>
        <end position="78"/>
    </location>
</feature>
<gene>
    <name evidence="20" type="ORF">SAMN06295920_101738</name>
</gene>
<dbReference type="PANTHER" id="PTHR46382">
    <property type="entry name" value="PHOSPHATIDATE CYTIDYLYLTRANSFERASE"/>
    <property type="match status" value="1"/>
</dbReference>
<organism evidence="20 21">
    <name type="scientific">Rhizorhabdus histidinilytica</name>
    <dbReference type="NCBI Taxonomy" id="439228"/>
    <lineage>
        <taxon>Bacteria</taxon>
        <taxon>Pseudomonadati</taxon>
        <taxon>Pseudomonadota</taxon>
        <taxon>Alphaproteobacteria</taxon>
        <taxon>Sphingomonadales</taxon>
        <taxon>Sphingomonadaceae</taxon>
        <taxon>Rhizorhabdus</taxon>
    </lineage>
</organism>
<proteinExistence type="inferred from homology"/>
<name>A0A1T5A981_9SPHN</name>
<dbReference type="Proteomes" id="UP000189818">
    <property type="component" value="Unassembled WGS sequence"/>
</dbReference>
<keyword evidence="14" id="KW-0443">Lipid metabolism</keyword>
<protein>
    <recommendedName>
        <fullName evidence="7 18">Phosphatidate cytidylyltransferase</fullName>
        <ecNumber evidence="6 18">2.7.7.41</ecNumber>
    </recommendedName>
</protein>
<dbReference type="Pfam" id="PF01148">
    <property type="entry name" value="CTP_transf_1"/>
    <property type="match status" value="1"/>
</dbReference>
<dbReference type="RefSeq" id="WP_079646712.1">
    <property type="nucleotide sequence ID" value="NZ_FUYM01000001.1"/>
</dbReference>
<keyword evidence="21" id="KW-1185">Reference proteome</keyword>
<comment type="pathway">
    <text evidence="4">Lipid metabolism.</text>
</comment>
<keyword evidence="15 19" id="KW-0472">Membrane</keyword>
<evidence type="ECO:0000256" key="7">
    <source>
        <dbReference type="ARBA" id="ARBA00019373"/>
    </source>
</evidence>
<keyword evidence="8" id="KW-1003">Cell membrane</keyword>
<comment type="pathway">
    <text evidence="3 18">Phospholipid metabolism; CDP-diacylglycerol biosynthesis; CDP-diacylglycerol from sn-glycerol 3-phosphate: step 3/3.</text>
</comment>
<keyword evidence="9" id="KW-0444">Lipid biosynthesis</keyword>
<evidence type="ECO:0000256" key="3">
    <source>
        <dbReference type="ARBA" id="ARBA00005119"/>
    </source>
</evidence>
<keyword evidence="12 18" id="KW-0548">Nucleotidyltransferase</keyword>
<dbReference type="STRING" id="439228.SAMN06295920_101738"/>
<dbReference type="InterPro" id="IPR000374">
    <property type="entry name" value="PC_trans"/>
</dbReference>
<feature type="transmembrane region" description="Helical" evidence="19">
    <location>
        <begin position="178"/>
        <end position="196"/>
    </location>
</feature>
<evidence type="ECO:0000256" key="5">
    <source>
        <dbReference type="ARBA" id="ARBA00010185"/>
    </source>
</evidence>
<evidence type="ECO:0000256" key="14">
    <source>
        <dbReference type="ARBA" id="ARBA00023098"/>
    </source>
</evidence>
<dbReference type="PANTHER" id="PTHR46382:SF1">
    <property type="entry name" value="PHOSPHATIDATE CYTIDYLYLTRANSFERASE"/>
    <property type="match status" value="1"/>
</dbReference>
<keyword evidence="13 19" id="KW-1133">Transmembrane helix</keyword>
<evidence type="ECO:0000256" key="17">
    <source>
        <dbReference type="ARBA" id="ARBA00023264"/>
    </source>
</evidence>
<evidence type="ECO:0000256" key="9">
    <source>
        <dbReference type="ARBA" id="ARBA00022516"/>
    </source>
</evidence>
<keyword evidence="16" id="KW-0594">Phospholipid biosynthesis</keyword>
<evidence type="ECO:0000256" key="12">
    <source>
        <dbReference type="ARBA" id="ARBA00022695"/>
    </source>
</evidence>
<feature type="transmembrane region" description="Helical" evidence="19">
    <location>
        <begin position="138"/>
        <end position="158"/>
    </location>
</feature>
<evidence type="ECO:0000256" key="4">
    <source>
        <dbReference type="ARBA" id="ARBA00005189"/>
    </source>
</evidence>
<dbReference type="GO" id="GO:0005886">
    <property type="term" value="C:plasma membrane"/>
    <property type="evidence" value="ECO:0007669"/>
    <property type="project" value="UniProtKB-SubCell"/>
</dbReference>
<dbReference type="UniPathway" id="UPA00557">
    <property type="reaction ID" value="UER00614"/>
</dbReference>
<evidence type="ECO:0000256" key="18">
    <source>
        <dbReference type="RuleBase" id="RU003938"/>
    </source>
</evidence>
<comment type="subcellular location">
    <subcellularLocation>
        <location evidence="2">Cell membrane</location>
        <topology evidence="2">Multi-pass membrane protein</topology>
    </subcellularLocation>
</comment>
<evidence type="ECO:0000256" key="13">
    <source>
        <dbReference type="ARBA" id="ARBA00022989"/>
    </source>
</evidence>
<feature type="transmembrane region" description="Helical" evidence="19">
    <location>
        <begin position="12"/>
        <end position="38"/>
    </location>
</feature>
<comment type="similarity">
    <text evidence="5 18">Belongs to the CDS family.</text>
</comment>
<evidence type="ECO:0000256" key="1">
    <source>
        <dbReference type="ARBA" id="ARBA00001698"/>
    </source>
</evidence>
<reference evidence="21" key="1">
    <citation type="submission" date="2017-02" db="EMBL/GenBank/DDBJ databases">
        <authorList>
            <person name="Varghese N."/>
            <person name="Submissions S."/>
        </authorList>
    </citation>
    <scope>NUCLEOTIDE SEQUENCE [LARGE SCALE GENOMIC DNA]</scope>
    <source>
        <strain evidence="21">UM2</strain>
    </source>
</reference>
<comment type="catalytic activity">
    <reaction evidence="1 18">
        <text>a 1,2-diacyl-sn-glycero-3-phosphate + CTP + H(+) = a CDP-1,2-diacyl-sn-glycerol + diphosphate</text>
        <dbReference type="Rhea" id="RHEA:16229"/>
        <dbReference type="ChEBI" id="CHEBI:15378"/>
        <dbReference type="ChEBI" id="CHEBI:33019"/>
        <dbReference type="ChEBI" id="CHEBI:37563"/>
        <dbReference type="ChEBI" id="CHEBI:58332"/>
        <dbReference type="ChEBI" id="CHEBI:58608"/>
        <dbReference type="EC" id="2.7.7.41"/>
    </reaction>
</comment>
<evidence type="ECO:0000256" key="10">
    <source>
        <dbReference type="ARBA" id="ARBA00022679"/>
    </source>
</evidence>
<evidence type="ECO:0000256" key="15">
    <source>
        <dbReference type="ARBA" id="ARBA00023136"/>
    </source>
</evidence>
<keyword evidence="10 18" id="KW-0808">Transferase</keyword>
<evidence type="ECO:0000256" key="16">
    <source>
        <dbReference type="ARBA" id="ARBA00023209"/>
    </source>
</evidence>
<feature type="transmembrane region" description="Helical" evidence="19">
    <location>
        <begin position="90"/>
        <end position="108"/>
    </location>
</feature>
<dbReference type="GO" id="GO:0004605">
    <property type="term" value="F:phosphatidate cytidylyltransferase activity"/>
    <property type="evidence" value="ECO:0007669"/>
    <property type="project" value="UniProtKB-EC"/>
</dbReference>
<dbReference type="OrthoDB" id="9799199at2"/>
<feature type="transmembrane region" description="Helical" evidence="19">
    <location>
        <begin position="114"/>
        <end position="131"/>
    </location>
</feature>
<dbReference type="GO" id="GO:0016024">
    <property type="term" value="P:CDP-diacylglycerol biosynthetic process"/>
    <property type="evidence" value="ECO:0007669"/>
    <property type="project" value="UniProtKB-UniPathway"/>
</dbReference>
<evidence type="ECO:0000256" key="19">
    <source>
        <dbReference type="SAM" id="Phobius"/>
    </source>
</evidence>
<evidence type="ECO:0000256" key="6">
    <source>
        <dbReference type="ARBA" id="ARBA00012487"/>
    </source>
</evidence>